<organism evidence="2 3">
    <name type="scientific">Neobacillus paridis</name>
    <dbReference type="NCBI Taxonomy" id="2803862"/>
    <lineage>
        <taxon>Bacteria</taxon>
        <taxon>Bacillati</taxon>
        <taxon>Bacillota</taxon>
        <taxon>Bacilli</taxon>
        <taxon>Bacillales</taxon>
        <taxon>Bacillaceae</taxon>
        <taxon>Neobacillus</taxon>
    </lineage>
</organism>
<feature type="transmembrane region" description="Helical" evidence="1">
    <location>
        <begin position="109"/>
        <end position="130"/>
    </location>
</feature>
<proteinExistence type="predicted"/>
<dbReference type="Proteomes" id="UP000623967">
    <property type="component" value="Unassembled WGS sequence"/>
</dbReference>
<comment type="caution">
    <text evidence="2">The sequence shown here is derived from an EMBL/GenBank/DDBJ whole genome shotgun (WGS) entry which is preliminary data.</text>
</comment>
<feature type="transmembrane region" description="Helical" evidence="1">
    <location>
        <begin position="12"/>
        <end position="33"/>
    </location>
</feature>
<keyword evidence="1" id="KW-1133">Transmembrane helix</keyword>
<keyword evidence="1" id="KW-0472">Membrane</keyword>
<reference evidence="2 3" key="1">
    <citation type="submission" date="2021-01" db="EMBL/GenBank/DDBJ databases">
        <title>Genome public.</title>
        <authorList>
            <person name="Liu C."/>
            <person name="Sun Q."/>
        </authorList>
    </citation>
    <scope>NUCLEOTIDE SEQUENCE [LARGE SCALE GENOMIC DNA]</scope>
    <source>
        <strain evidence="2 3">YIM B02564</strain>
    </source>
</reference>
<sequence>MNDQKKGKLSLGSALLIGLSAILIVISMFFPWWRMLFYAPQYPEGLNIIVYPNKLAGEIDIINGLNHYIGMSNFSEKNFPELSYLIYIVGGLAVLTLITAVLRKKSILYGLISLFVIGGLAGVLDLYAALKKYGTNLDPHAPIHMDPFVPPIIGANKVANFTTHSLLGTGVYIVIIAFILLLIPLWKDRKR</sequence>
<gene>
    <name evidence="2" type="ORF">JK635_13425</name>
</gene>
<accession>A0ABS1TPH8</accession>
<evidence type="ECO:0000256" key="1">
    <source>
        <dbReference type="SAM" id="Phobius"/>
    </source>
</evidence>
<keyword evidence="3" id="KW-1185">Reference proteome</keyword>
<protein>
    <recommendedName>
        <fullName evidence="4">DUF1461 domain-containing protein</fullName>
    </recommendedName>
</protein>
<evidence type="ECO:0000313" key="3">
    <source>
        <dbReference type="Proteomes" id="UP000623967"/>
    </source>
</evidence>
<dbReference type="RefSeq" id="WP_202654471.1">
    <property type="nucleotide sequence ID" value="NZ_JAESWB010000181.1"/>
</dbReference>
<evidence type="ECO:0000313" key="2">
    <source>
        <dbReference type="EMBL" id="MBL4953210.1"/>
    </source>
</evidence>
<name>A0ABS1TPH8_9BACI</name>
<evidence type="ECO:0008006" key="4">
    <source>
        <dbReference type="Google" id="ProtNLM"/>
    </source>
</evidence>
<keyword evidence="1" id="KW-0812">Transmembrane</keyword>
<dbReference type="EMBL" id="JAESWB010000181">
    <property type="protein sequence ID" value="MBL4953210.1"/>
    <property type="molecule type" value="Genomic_DNA"/>
</dbReference>
<feature type="transmembrane region" description="Helical" evidence="1">
    <location>
        <begin position="166"/>
        <end position="186"/>
    </location>
</feature>
<feature type="transmembrane region" description="Helical" evidence="1">
    <location>
        <begin position="84"/>
        <end position="102"/>
    </location>
</feature>